<dbReference type="Proteomes" id="UP000076078">
    <property type="component" value="Unassembled WGS sequence"/>
</dbReference>
<evidence type="ECO:0000256" key="9">
    <source>
        <dbReference type="ARBA" id="ARBA00023136"/>
    </source>
</evidence>
<dbReference type="GO" id="GO:0005743">
    <property type="term" value="C:mitochondrial inner membrane"/>
    <property type="evidence" value="ECO:0007669"/>
    <property type="project" value="UniProtKB-SubCell"/>
</dbReference>
<comment type="subcellular location">
    <subcellularLocation>
        <location evidence="1">Mitochondrion inner membrane</location>
        <topology evidence="1">Peripheral membrane protein</topology>
        <orientation evidence="1">Matrix side</orientation>
    </subcellularLocation>
</comment>
<dbReference type="EMBL" id="LODT01000022">
    <property type="protein sequence ID" value="KYQ94202.1"/>
    <property type="molecule type" value="Genomic_DNA"/>
</dbReference>
<keyword evidence="4" id="KW-0813">Transport</keyword>
<protein>
    <recommendedName>
        <fullName evidence="3">NADH dehydrogenase [ubiquinone] 1 beta subcomplex subunit 9</fullName>
    </recommendedName>
</protein>
<evidence type="ECO:0000313" key="10">
    <source>
        <dbReference type="EMBL" id="KYQ94202.1"/>
    </source>
</evidence>
<dbReference type="FunCoup" id="A0A151ZJM7">
    <property type="interactions" value="26"/>
</dbReference>
<keyword evidence="5" id="KW-0679">Respiratory chain</keyword>
<dbReference type="PANTHER" id="PTHR12868:SF0">
    <property type="entry name" value="NADH DEHYDROGENASE [UBIQUINONE] 1 BETA SUBCOMPLEX SUBUNIT 9"/>
    <property type="match status" value="1"/>
</dbReference>
<dbReference type="OMA" id="YSEDYDM"/>
<dbReference type="OrthoDB" id="13598at2759"/>
<comment type="caution">
    <text evidence="10">The sequence shown here is derived from an EMBL/GenBank/DDBJ whole genome shotgun (WGS) entry which is preliminary data.</text>
</comment>
<dbReference type="PANTHER" id="PTHR12868">
    <property type="entry name" value="NADH-UBIQUINONE OXIDOREDUCTASE B22 SUBUNIT"/>
    <property type="match status" value="1"/>
</dbReference>
<proteinExistence type="inferred from homology"/>
<reference evidence="10 11" key="1">
    <citation type="submission" date="2015-12" db="EMBL/GenBank/DDBJ databases">
        <title>Dictyostelia acquired genes for synthesis and detection of signals that induce cell-type specialization by lateral gene transfer from prokaryotes.</title>
        <authorList>
            <person name="Gloeckner G."/>
            <person name="Schaap P."/>
        </authorList>
    </citation>
    <scope>NUCLEOTIDE SEQUENCE [LARGE SCALE GENOMIC DNA]</scope>
    <source>
        <strain evidence="10 11">TK</strain>
    </source>
</reference>
<dbReference type="GO" id="GO:0006120">
    <property type="term" value="P:mitochondrial electron transport, NADH to ubiquinone"/>
    <property type="evidence" value="ECO:0007669"/>
    <property type="project" value="InterPro"/>
</dbReference>
<evidence type="ECO:0000256" key="8">
    <source>
        <dbReference type="ARBA" id="ARBA00023128"/>
    </source>
</evidence>
<evidence type="ECO:0000256" key="6">
    <source>
        <dbReference type="ARBA" id="ARBA00022792"/>
    </source>
</evidence>
<keyword evidence="8" id="KW-0496">Mitochondrion</keyword>
<keyword evidence="11" id="KW-1185">Reference proteome</keyword>
<gene>
    <name evidence="10" type="ORF">DLAC_04496</name>
</gene>
<evidence type="ECO:0000256" key="5">
    <source>
        <dbReference type="ARBA" id="ARBA00022660"/>
    </source>
</evidence>
<evidence type="ECO:0000256" key="7">
    <source>
        <dbReference type="ARBA" id="ARBA00022982"/>
    </source>
</evidence>
<organism evidence="10 11">
    <name type="scientific">Tieghemostelium lacteum</name>
    <name type="common">Slime mold</name>
    <name type="synonym">Dictyostelium lacteum</name>
    <dbReference type="NCBI Taxonomy" id="361077"/>
    <lineage>
        <taxon>Eukaryota</taxon>
        <taxon>Amoebozoa</taxon>
        <taxon>Evosea</taxon>
        <taxon>Eumycetozoa</taxon>
        <taxon>Dictyostelia</taxon>
        <taxon>Dictyosteliales</taxon>
        <taxon>Raperosteliaceae</taxon>
        <taxon>Tieghemostelium</taxon>
    </lineage>
</organism>
<sequence length="86" mass="10436">MRDYSEDYDIFLLNVRKLHDTVRENKYETSPFKIQQHMKDFERFVNYWEHPDPYIPCLLPGGSKYQRNTPPPAWVVDPRNHLVNID</sequence>
<accession>A0A151ZJM7</accession>
<dbReference type="InParanoid" id="A0A151ZJM7"/>
<evidence type="ECO:0000256" key="4">
    <source>
        <dbReference type="ARBA" id="ARBA00022448"/>
    </source>
</evidence>
<evidence type="ECO:0000313" key="11">
    <source>
        <dbReference type="Proteomes" id="UP000076078"/>
    </source>
</evidence>
<evidence type="ECO:0000256" key="1">
    <source>
        <dbReference type="ARBA" id="ARBA00004443"/>
    </source>
</evidence>
<evidence type="ECO:0000256" key="3">
    <source>
        <dbReference type="ARBA" id="ARBA00018684"/>
    </source>
</evidence>
<dbReference type="AlphaFoldDB" id="A0A151ZJM7"/>
<keyword evidence="7" id="KW-0249">Electron transport</keyword>
<keyword evidence="9" id="KW-0472">Membrane</keyword>
<dbReference type="InterPro" id="IPR033034">
    <property type="entry name" value="NDUFB9"/>
</dbReference>
<name>A0A151ZJM7_TIELA</name>
<dbReference type="STRING" id="361077.A0A151ZJM7"/>
<evidence type="ECO:0000256" key="2">
    <source>
        <dbReference type="ARBA" id="ARBA00009508"/>
    </source>
</evidence>
<keyword evidence="6" id="KW-0999">Mitochondrion inner membrane</keyword>
<comment type="similarity">
    <text evidence="2">Belongs to the complex I LYR family.</text>
</comment>